<evidence type="ECO:0000313" key="1">
    <source>
        <dbReference type="EMBL" id="KAJ8729702.1"/>
    </source>
</evidence>
<comment type="caution">
    <text evidence="1">The sequence shown here is derived from an EMBL/GenBank/DDBJ whole genome shotgun (WGS) entry which is preliminary data.</text>
</comment>
<name>A0ACC2R233_9NEOP</name>
<gene>
    <name evidence="1" type="ORF">PYW08_001283</name>
</gene>
<evidence type="ECO:0000313" key="2">
    <source>
        <dbReference type="Proteomes" id="UP001231649"/>
    </source>
</evidence>
<dbReference type="EMBL" id="CM056786">
    <property type="protein sequence ID" value="KAJ8729702.1"/>
    <property type="molecule type" value="Genomic_DNA"/>
</dbReference>
<protein>
    <submittedName>
        <fullName evidence="1">Uncharacterized protein</fullName>
    </submittedName>
</protein>
<proteinExistence type="predicted"/>
<sequence>MAPSEPPVDTCPCPKFCPLPTCPYHEDLSKMNTIEVTIDKSFSKMSPDIMPNVASEDSPCDCPKTRPLPTCHYHVTVSKININADITPIVWVLGGPGCGKGTQCAKIAAKYGYTHLSTGDILRAEVARGGDMAKTVAAIMERGELVPTEHVLSLLLDEMKVKAAGTKGFLVDGYPREKSQGMAFETAIAPATAILYFEVSDKTLLDRMRMRAKSSDRFDDKETTIQLRLKTFHQHNQYVMEQYAHKITKINAEGDENSVFASVVQVMDPIAASFGAAQARK</sequence>
<organism evidence="1 2">
    <name type="scientific">Mythimna loreyi</name>
    <dbReference type="NCBI Taxonomy" id="667449"/>
    <lineage>
        <taxon>Eukaryota</taxon>
        <taxon>Metazoa</taxon>
        <taxon>Ecdysozoa</taxon>
        <taxon>Arthropoda</taxon>
        <taxon>Hexapoda</taxon>
        <taxon>Insecta</taxon>
        <taxon>Pterygota</taxon>
        <taxon>Neoptera</taxon>
        <taxon>Endopterygota</taxon>
        <taxon>Lepidoptera</taxon>
        <taxon>Glossata</taxon>
        <taxon>Ditrysia</taxon>
        <taxon>Noctuoidea</taxon>
        <taxon>Noctuidae</taxon>
        <taxon>Noctuinae</taxon>
        <taxon>Hadenini</taxon>
        <taxon>Mythimna</taxon>
    </lineage>
</organism>
<dbReference type="Proteomes" id="UP001231649">
    <property type="component" value="Chromosome 10"/>
</dbReference>
<accession>A0ACC2R233</accession>
<reference evidence="1" key="1">
    <citation type="submission" date="2023-03" db="EMBL/GenBank/DDBJ databases">
        <title>Chromosome-level genomes of two armyworms, Mythimna separata and Mythimna loreyi, provide insights into the biosynthesis and reception of sex pheromones.</title>
        <authorList>
            <person name="Zhao H."/>
        </authorList>
    </citation>
    <scope>NUCLEOTIDE SEQUENCE</scope>
    <source>
        <strain evidence="1">BeijingLab</strain>
    </source>
</reference>
<keyword evidence="2" id="KW-1185">Reference proteome</keyword>